<organism evidence="1 2">
    <name type="scientific">Elaeophora elaphi</name>
    <dbReference type="NCBI Taxonomy" id="1147741"/>
    <lineage>
        <taxon>Eukaryota</taxon>
        <taxon>Metazoa</taxon>
        <taxon>Ecdysozoa</taxon>
        <taxon>Nematoda</taxon>
        <taxon>Chromadorea</taxon>
        <taxon>Rhabditida</taxon>
        <taxon>Spirurina</taxon>
        <taxon>Spiruromorpha</taxon>
        <taxon>Filarioidea</taxon>
        <taxon>Onchocercidae</taxon>
        <taxon>Elaeophora</taxon>
    </lineage>
</organism>
<proteinExistence type="predicted"/>
<name>A0A0R3RVY4_9BILA</name>
<evidence type="ECO:0000313" key="2">
    <source>
        <dbReference type="WBParaSite" id="EEL_0000629701-mRNA-1"/>
    </source>
</evidence>
<protein>
    <submittedName>
        <fullName evidence="2">Uncharacterized protein</fullName>
    </submittedName>
</protein>
<evidence type="ECO:0000313" key="1">
    <source>
        <dbReference type="Proteomes" id="UP000050640"/>
    </source>
</evidence>
<dbReference type="Proteomes" id="UP000050640">
    <property type="component" value="Unplaced"/>
</dbReference>
<sequence>MDFTMADNSDGHFNVEGCADNHEWIRKIRNQEVTFYFHLIYLFVRVFRACLDHASSCAELNSFSSAALYPETAVQYQQMNYSALAVDSFCCQVSSSSLTF</sequence>
<accession>A0A0R3RVY4</accession>
<reference evidence="2" key="1">
    <citation type="submission" date="2017-02" db="UniProtKB">
        <authorList>
            <consortium name="WormBaseParasite"/>
        </authorList>
    </citation>
    <scope>IDENTIFICATION</scope>
</reference>
<dbReference type="WBParaSite" id="EEL_0000629701-mRNA-1">
    <property type="protein sequence ID" value="EEL_0000629701-mRNA-1"/>
    <property type="gene ID" value="EEL_0000629701"/>
</dbReference>
<dbReference type="AlphaFoldDB" id="A0A0R3RVY4"/>
<keyword evidence="1" id="KW-1185">Reference proteome</keyword>